<dbReference type="GeneID" id="100369385"/>
<accession>A0ABM0MMT3</accession>
<protein>
    <submittedName>
        <fullName evidence="4">Uncharacterized protein LOC100369385</fullName>
    </submittedName>
</protein>
<keyword evidence="2" id="KW-0732">Signal</keyword>
<proteinExistence type="predicted"/>
<organism evidence="3 4">
    <name type="scientific">Saccoglossus kowalevskii</name>
    <name type="common">Acorn worm</name>
    <dbReference type="NCBI Taxonomy" id="10224"/>
    <lineage>
        <taxon>Eukaryota</taxon>
        <taxon>Metazoa</taxon>
        <taxon>Hemichordata</taxon>
        <taxon>Enteropneusta</taxon>
        <taxon>Harrimaniidae</taxon>
        <taxon>Saccoglossus</taxon>
    </lineage>
</organism>
<feature type="compositionally biased region" description="Gly residues" evidence="1">
    <location>
        <begin position="44"/>
        <end position="61"/>
    </location>
</feature>
<feature type="chain" id="PRO_5046174908" evidence="2">
    <location>
        <begin position="22"/>
        <end position="616"/>
    </location>
</feature>
<name>A0ABM0MMT3_SACKO</name>
<feature type="signal peptide" evidence="2">
    <location>
        <begin position="1"/>
        <end position="21"/>
    </location>
</feature>
<evidence type="ECO:0000313" key="3">
    <source>
        <dbReference type="Proteomes" id="UP000694865"/>
    </source>
</evidence>
<feature type="region of interest" description="Disordered" evidence="1">
    <location>
        <begin position="39"/>
        <end position="99"/>
    </location>
</feature>
<sequence>MKTLSVLLCAVLCLMADQGLARTVHIKNNMIIPHRLVKRQNDGSTGGSTGGTGGSTGGGGSFNDPQQALDDFTGANPNAPLDGPRPGRPEGSGRPTSGESYEEALAALQAINNVVAAAFTNEDLSSLTPAQLQLISPTLLLLAPATTIETLTASQAHTLIANSQLRDGRAIKRIVFILAGVNNGALILAPDTGLLDLCIATAQHRQNLHRNISEREMETAYDEVSQAGVEEMQAQAPGFEALSMGARRALLEVCELPIDAGFFGPITGWTQANIRRLGGFILSGMMGMHASRIPLNRLDDVINLINQFRMQIDRMALQALLTKFIQAKGEPNTWTSDDLQLLGTLFTELPGHICGNIRKNVLRNTIEHIGRLDFSGKAECVRAIVDAIEDPNNPYDLTDIMNVMNLGGFIIARLSPEKAAAARETVSTAIANEVEGSEARRDYERLRTRIDFFMSSGARKDICDQVRQQFDPNGRPEQLSDAEVQEFLTSIPASSCGSNVLSAHDIRNMNNEGLCAAIDEDKAFAGAEFNRQQSKACFDGYRQCHGNIGAEQISNLGPACLGGASAETIRDMSDLADNMDVVREAAKLLSLAARGEVVRKCYNNQEVILLLDNWSL</sequence>
<dbReference type="RefSeq" id="XP_006821324.1">
    <property type="nucleotide sequence ID" value="XM_006821261.1"/>
</dbReference>
<dbReference type="Proteomes" id="UP000694865">
    <property type="component" value="Unplaced"/>
</dbReference>
<evidence type="ECO:0000313" key="4">
    <source>
        <dbReference type="RefSeq" id="XP_006821324.1"/>
    </source>
</evidence>
<evidence type="ECO:0000256" key="1">
    <source>
        <dbReference type="SAM" id="MobiDB-lite"/>
    </source>
</evidence>
<gene>
    <name evidence="4" type="primary">LOC100369385</name>
</gene>
<evidence type="ECO:0000256" key="2">
    <source>
        <dbReference type="SAM" id="SignalP"/>
    </source>
</evidence>
<reference evidence="4" key="1">
    <citation type="submission" date="2025-08" db="UniProtKB">
        <authorList>
            <consortium name="RefSeq"/>
        </authorList>
    </citation>
    <scope>IDENTIFICATION</scope>
    <source>
        <tissue evidence="4">Testes</tissue>
    </source>
</reference>
<keyword evidence="3" id="KW-1185">Reference proteome</keyword>